<keyword evidence="2" id="KW-1185">Reference proteome</keyword>
<evidence type="ECO:0000313" key="1">
    <source>
        <dbReference type="EMBL" id="KAJ9662202.1"/>
    </source>
</evidence>
<evidence type="ECO:0000313" key="2">
    <source>
        <dbReference type="Proteomes" id="UP001172386"/>
    </source>
</evidence>
<name>A0ACC3AGW9_9EURO</name>
<dbReference type="EMBL" id="JAPDRQ010000017">
    <property type="protein sequence ID" value="KAJ9662202.1"/>
    <property type="molecule type" value="Genomic_DNA"/>
</dbReference>
<protein>
    <submittedName>
        <fullName evidence="1">Uncharacterized protein</fullName>
    </submittedName>
</protein>
<organism evidence="1 2">
    <name type="scientific">Neophaeococcomyces mojaviensis</name>
    <dbReference type="NCBI Taxonomy" id="3383035"/>
    <lineage>
        <taxon>Eukaryota</taxon>
        <taxon>Fungi</taxon>
        <taxon>Dikarya</taxon>
        <taxon>Ascomycota</taxon>
        <taxon>Pezizomycotina</taxon>
        <taxon>Eurotiomycetes</taxon>
        <taxon>Chaetothyriomycetidae</taxon>
        <taxon>Chaetothyriales</taxon>
        <taxon>Chaetothyriales incertae sedis</taxon>
        <taxon>Neophaeococcomyces</taxon>
    </lineage>
</organism>
<proteinExistence type="predicted"/>
<gene>
    <name evidence="1" type="ORF">H2198_001553</name>
</gene>
<dbReference type="Proteomes" id="UP001172386">
    <property type="component" value="Unassembled WGS sequence"/>
</dbReference>
<comment type="caution">
    <text evidence="1">The sequence shown here is derived from an EMBL/GenBank/DDBJ whole genome shotgun (WGS) entry which is preliminary data.</text>
</comment>
<reference evidence="1" key="1">
    <citation type="submission" date="2022-10" db="EMBL/GenBank/DDBJ databases">
        <title>Culturing micro-colonial fungi from biological soil crusts in the Mojave desert and describing Neophaeococcomyces mojavensis, and introducing the new genera and species Taxawa tesnikishii.</title>
        <authorList>
            <person name="Kurbessoian T."/>
            <person name="Stajich J.E."/>
        </authorList>
    </citation>
    <scope>NUCLEOTIDE SEQUENCE</scope>
    <source>
        <strain evidence="1">JES_112</strain>
    </source>
</reference>
<accession>A0ACC3AGW9</accession>
<sequence>MLPGALFTTYKQYKHDTKVIVEWLADTARKCGYDPSTASQNTEAKKPKLKSSARKLARDSAAAAAKDNVASSTRIHVVKVRDFVPMAQCIADSKDTKIIIPLKILKIFKSCITARSTTHKWYETEPLEEEEKEGNITHEFFINSLKRSLQVLVPVAKLRELDQNHCALPNPSAQAYLNEKGGDNRYAHLEIQDIDEEAYEAMANAVSVTSSAAPNVNPQPTTPQAKVKYIAEDLDEFSEFHFALSCFMDDVTTLQYQLKSFWEQYANSEVDLTTVAVTTNTAIEMVKKAEQEFSKIKKPSLNGVYDRMRIPDIWFMECCIRDGVSPEDFSDTSSRKFFVPLMAWEQVKESYLLLFRLAIIYSNGTTPGLRGRDRIFAITRPAYLGTYNPELEFDDLSPEKQYEQIAAIVSDMFATVGGYCVLGEETPNDDMLMRGISYLQQHQVDPPMWLLFACQNFLDIHFVLKTRSERPYEELRDFALSACRTVKTHQRFLRDHPMPNMRPNNVEDEAAVDGTMREIEEWTLEDKMKQILNSAPMFGKTKKRRVWQDFEVLRMSPVLCGLWKYCFHIQLQWKGITLVNDTGIVAAAHIYNALLQNDYLGSAEKRIFWQDMEYLLDLHQAEDTFLGDKRPKTIEDCTKRLALVQGVAPQTFARRRRGNNHRVLRSRAGSKFLTPSTLVAKIFGQKYLTDTNTDWHLDQLDAIVGRKFEKDKSEMVAFNKKMNTLVKELDLNTQEARTELLISCAAKNNAAMAKSLSEETVNGLKIIIALAQYAINSAAFDCHWVGPVQQVLDEERQKLKEKENQRVEDKEIENPKDETAAVETSQSEHADAPSISPASAELQKHIDEGGINPKPLADPKKHLDLIVHKMQSVSKAPSNDGQESDIESFSSEDNDLFEGSTMSANKSLVEIMERWEQTKTLPIEIFIDILYDCLQAEYLDIQFDYFAFFRLVLSLMLEIQEAVVPILRPRLLDREGRASMIIDKPEGAVCVVPQLSLLVACDPLNAPNLLVLKPWLEVDLRPLQLAASIMKPWLKEHGDEYCLSEEEREDRRKKNVTKEGLRVKYIDDDSDDGAETSTTNDKSKERKIGWSSSVGIMEGLDAREMRQIFDHMKIEGHGGMTVAQTMAKLKGLELDEDDKELIQMQEEALRALEESKQSRRKKRESKPLQKEDGRHDPETDEEESE</sequence>